<proteinExistence type="predicted"/>
<dbReference type="GO" id="GO:0019901">
    <property type="term" value="F:protein kinase binding"/>
    <property type="evidence" value="ECO:0007669"/>
    <property type="project" value="TreeGrafter"/>
</dbReference>
<feature type="region of interest" description="Disordered" evidence="1">
    <location>
        <begin position="1"/>
        <end position="110"/>
    </location>
</feature>
<dbReference type="InterPro" id="IPR031570">
    <property type="entry name" value="NBEA/BDCP_DUF4704"/>
</dbReference>
<dbReference type="PROSITE" id="PS51783">
    <property type="entry name" value="PH_BEACH"/>
    <property type="match status" value="1"/>
</dbReference>
<feature type="domain" description="BEACH-type PH" evidence="2">
    <location>
        <begin position="1736"/>
        <end position="1809"/>
    </location>
</feature>
<dbReference type="RefSeq" id="XP_053587248.1">
    <property type="nucleotide sequence ID" value="XM_053727671.1"/>
</dbReference>
<evidence type="ECO:0000256" key="1">
    <source>
        <dbReference type="SAM" id="MobiDB-lite"/>
    </source>
</evidence>
<feature type="compositionally biased region" description="Polar residues" evidence="1">
    <location>
        <begin position="9"/>
        <end position="21"/>
    </location>
</feature>
<dbReference type="SUPFAM" id="SSF49899">
    <property type="entry name" value="Concanavalin A-like lectins/glucanases"/>
    <property type="match status" value="1"/>
</dbReference>
<reference evidence="3 4" key="1">
    <citation type="submission" date="2019-12" db="EMBL/GenBank/DDBJ databases">
        <title>Chromosome-level assembly of the Caenorhabditis remanei genome.</title>
        <authorList>
            <person name="Teterina A.A."/>
            <person name="Willis J.H."/>
            <person name="Phillips P.C."/>
        </authorList>
    </citation>
    <scope>NUCLEOTIDE SEQUENCE [LARGE SCALE GENOMIC DNA]</scope>
    <source>
        <strain evidence="3 4">PX506</strain>
        <tissue evidence="3">Whole organism</tissue>
    </source>
</reference>
<dbReference type="InterPro" id="IPR050865">
    <property type="entry name" value="BEACH_Domain"/>
</dbReference>
<feature type="compositionally biased region" description="Basic and acidic residues" evidence="1">
    <location>
        <begin position="1675"/>
        <end position="1695"/>
    </location>
</feature>
<dbReference type="KEGG" id="crq:GCK72_010065"/>
<dbReference type="SUPFAM" id="SSF48371">
    <property type="entry name" value="ARM repeat"/>
    <property type="match status" value="1"/>
</dbReference>
<protein>
    <recommendedName>
        <fullName evidence="2">BEACH-type PH domain-containing protein</fullName>
    </recommendedName>
</protein>
<dbReference type="CTD" id="9807642"/>
<evidence type="ECO:0000259" key="2">
    <source>
        <dbReference type="PROSITE" id="PS51783"/>
    </source>
</evidence>
<dbReference type="Pfam" id="PF15787">
    <property type="entry name" value="DUF4704"/>
    <property type="match status" value="1"/>
</dbReference>
<dbReference type="FunFam" id="2.60.120.200:FF:000010">
    <property type="entry name" value="neurobeachin isoform X2"/>
    <property type="match status" value="1"/>
</dbReference>
<accession>A0A6A5H293</accession>
<organism evidence="3 4">
    <name type="scientific">Caenorhabditis remanei</name>
    <name type="common">Caenorhabditis vulgaris</name>
    <dbReference type="NCBI Taxonomy" id="31234"/>
    <lineage>
        <taxon>Eukaryota</taxon>
        <taxon>Metazoa</taxon>
        <taxon>Ecdysozoa</taxon>
        <taxon>Nematoda</taxon>
        <taxon>Chromadorea</taxon>
        <taxon>Rhabditida</taxon>
        <taxon>Rhabditina</taxon>
        <taxon>Rhabditomorpha</taxon>
        <taxon>Rhabditoidea</taxon>
        <taxon>Rhabditidae</taxon>
        <taxon>Peloderinae</taxon>
        <taxon>Caenorhabditis</taxon>
    </lineage>
</organism>
<name>A0A6A5H293_CAERE</name>
<dbReference type="GeneID" id="9807642"/>
<dbReference type="Pfam" id="PF20425">
    <property type="entry name" value="Neurobeachin"/>
    <property type="match status" value="1"/>
</dbReference>
<dbReference type="InterPro" id="IPR010508">
    <property type="entry name" value="NBEA-like_DUF1088"/>
</dbReference>
<feature type="compositionally biased region" description="Low complexity" evidence="1">
    <location>
        <begin position="84"/>
        <end position="99"/>
    </location>
</feature>
<feature type="compositionally biased region" description="Acidic residues" evidence="1">
    <location>
        <begin position="25"/>
        <end position="35"/>
    </location>
</feature>
<gene>
    <name evidence="3" type="ORF">GCK72_010065</name>
</gene>
<dbReference type="GO" id="GO:0008104">
    <property type="term" value="P:intracellular protein localization"/>
    <property type="evidence" value="ECO:0007669"/>
    <property type="project" value="TreeGrafter"/>
</dbReference>
<comment type="caution">
    <text evidence="3">The sequence shown here is derived from an EMBL/GenBank/DDBJ whole genome shotgun (WGS) entry which is preliminary data.</text>
</comment>
<dbReference type="PANTHER" id="PTHR13743">
    <property type="entry name" value="BEIGE/BEACH-RELATED"/>
    <property type="match status" value="1"/>
</dbReference>
<dbReference type="Gene3D" id="2.60.120.200">
    <property type="match status" value="1"/>
</dbReference>
<dbReference type="PANTHER" id="PTHR13743:SF162">
    <property type="entry name" value="NEUROBEACHIN"/>
    <property type="match status" value="1"/>
</dbReference>
<dbReference type="GO" id="GO:0005829">
    <property type="term" value="C:cytosol"/>
    <property type="evidence" value="ECO:0007669"/>
    <property type="project" value="TreeGrafter"/>
</dbReference>
<evidence type="ECO:0000313" key="4">
    <source>
        <dbReference type="Proteomes" id="UP000483820"/>
    </source>
</evidence>
<sequence>MEISETSHNESGPPTQDNGTVQIPAEDEVNDEESNMETVDLGGMDDSSAEISTRNVFKNIDDESSELPSTPTEADSNGKPEEIVVPSSVLSSAPSQDVSPNAAIESLPPLPEGKELELEPEELTPAQFFIEYDLTQSPTPGTQSRRDSYNAATGNISRRGSLASFSKSFNISFPFSDDVTSSLPRLLSKTTLIHSNEEGADETIQRLVVALYSNSPNTDRTQIVDNLFNLLVGGHFDQESKFVIEEASNVDHMLTLLSHCDCDLQNEIWSLFLAVMKKSNRNLEACTRVGLISKVLDLLPEAPPLLADLLVQIIAALVAYSINVKQTKHLLRALKSTRDQWPPNSLKLLHVLKEMPQHDSADVFFSFPGKDQSGIILPPIKTMPYQQGWTFATWLRMEPLNSVTFEKEQPVLYSFRTSKGIGYSCHFTGNCLVVNVEKTKGKEQSRCVRAELGARKWHHIAIAHCYSRWGRSDIKCFIDGQLAETIELSWVVTSATNWDRCSIGVSADGTANSAFCGQMGAMYLFAEALSLQQANSLFCLGPAYQSTFKHDSETSLPEGYKKHLFDGHLHSSLVFAYCPKNCHGQLCLYTPPKTAANTYFVQIPHAVMKEGVEVITTHSIHKSLQSVGGIQILLPLFAQIDLPSSSDNSIDGEVCQTLLSLISLLLSSSQSSQQQLFHSKGFLIISSCLQKASPSHLSMKVLEQLIHIAKFLLRCPAGGPLLKHLFDYILFNPKLWIRARPEVQVHLYQYLASDFLANNNFSQMLRRVPTVIEMCHTLKHFYWLALPQTASDYTVEERPENFATADIVAIRSAILTFINRIIIASAGPEEEERVRDQEVHTLLNLLATVREDDNLYDVLALVTRLLAEHPAIMIPAIDKNKALGIIFNLLAAPNELIRIPALKILGFFLSRSTLKRKTESMGNQNLFSLIGERLLSHKRILSLPTYNVLLEILVEQMTPTFTYAAHQPAQPEWKFENPQLLKVIAHVISQCEESESIVQIKKCFLLDIINLCKDSKENRRTILQMSVWQDWLIGLAYVFHTTESQNEVSELVWEAFSILLHHALRHEYGGWRVWVDTLAIAHSKVSFERFKKKLADAKTKAERTETGGEESKMEPTPVYRAPEFAWSEVHIRLLADLLSGIEGTVGEWKTADGGISDQCNASESQVFVGNVVHVISQLADSLIMACGGLLPLLASATAPNNDMEIVDPCQQQLPISVAASFLMRFARLVDTFVLASGVSFSELEQEKNMPAGGVLRQSLRISATVTVRHILASRIQQPDTPRYETNSTKKNQCIMEFVREALENPSPEGLDNVERLVQDSDITRIKGVVYRDMVEENRQAQFLALSVIYLVSVLMVSRYRDILEPPSSPSPFFDTTTQKQDNQDNESLESTPENGANGKLENDGDNSSIKNGTVENENVEEETEENREEGQGDDGRIAAIKVASSGMKKDGNEYNEEELSKINQANGRRPSTLMPVQQTAERRAYLTTKLQTALETCAPLLREMMSDFRGYLQKTLLGTHGQEIMNDTKVLETLRNRNASVIELVMLLCSQEWQTSLQKHAGLAFIELVNEGRLMAHATRDHVLRVANEADFILNRLRAEDVGKHAQFEAESRDQLLARHEEYGRCDLLIVSGRLRDSLNAARLLEKIGSQFWKLDVWEDDSRRRKRFVPNPYGSRHDEANLPEGEKNEEPEISEQEKIRKILKGLFSQRQTTSGSLELVDESDIDKWAQEVDPTPSSQSACFSTPAKLVAPGVVVPGTLSVTATDLFFDANESDPNYKKQCAQVCIEKIIYYLCEEESGIPVLNSEEN</sequence>
<feature type="compositionally biased region" description="Acidic residues" evidence="1">
    <location>
        <begin position="1417"/>
        <end position="1427"/>
    </location>
</feature>
<dbReference type="InterPro" id="IPR023362">
    <property type="entry name" value="PH-BEACH_dom"/>
</dbReference>
<dbReference type="InterPro" id="IPR016024">
    <property type="entry name" value="ARM-type_fold"/>
</dbReference>
<feature type="region of interest" description="Disordered" evidence="1">
    <location>
        <begin position="1668"/>
        <end position="1695"/>
    </location>
</feature>
<dbReference type="EMBL" id="WUAV01000003">
    <property type="protein sequence ID" value="KAF1761808.1"/>
    <property type="molecule type" value="Genomic_DNA"/>
</dbReference>
<feature type="compositionally biased region" description="Polar residues" evidence="1">
    <location>
        <begin position="66"/>
        <end position="75"/>
    </location>
</feature>
<dbReference type="GO" id="GO:0016020">
    <property type="term" value="C:membrane"/>
    <property type="evidence" value="ECO:0007669"/>
    <property type="project" value="TreeGrafter"/>
</dbReference>
<evidence type="ECO:0000313" key="3">
    <source>
        <dbReference type="EMBL" id="KAF1761808.1"/>
    </source>
</evidence>
<dbReference type="InterPro" id="IPR046852">
    <property type="entry name" value="Neurobeachin_a-sol"/>
</dbReference>
<dbReference type="Proteomes" id="UP000483820">
    <property type="component" value="Chromosome III"/>
</dbReference>
<feature type="region of interest" description="Disordered" evidence="1">
    <location>
        <begin position="1366"/>
        <end position="1437"/>
    </location>
</feature>
<dbReference type="Pfam" id="PF06469">
    <property type="entry name" value="DUF1088"/>
    <property type="match status" value="1"/>
</dbReference>
<dbReference type="Pfam" id="PF13385">
    <property type="entry name" value="Laminin_G_3"/>
    <property type="match status" value="1"/>
</dbReference>
<dbReference type="InterPro" id="IPR013320">
    <property type="entry name" value="ConA-like_dom_sf"/>
</dbReference>